<gene>
    <name evidence="1" type="ORF">MGN01_01450</name>
</gene>
<dbReference type="Proteomes" id="UP000321750">
    <property type="component" value="Unassembled WGS sequence"/>
</dbReference>
<comment type="caution">
    <text evidence="1">The sequence shown here is derived from an EMBL/GenBank/DDBJ whole genome shotgun (WGS) entry which is preliminary data.</text>
</comment>
<organism evidence="1 2">
    <name type="scientific">Methylobacterium gnaphalii</name>
    <dbReference type="NCBI Taxonomy" id="1010610"/>
    <lineage>
        <taxon>Bacteria</taxon>
        <taxon>Pseudomonadati</taxon>
        <taxon>Pseudomonadota</taxon>
        <taxon>Alphaproteobacteria</taxon>
        <taxon>Hyphomicrobiales</taxon>
        <taxon>Methylobacteriaceae</taxon>
        <taxon>Methylobacterium</taxon>
    </lineage>
</organism>
<sequence length="99" mass="10223">MARPARAALGWQRGIEPLRPAGLLVDLDGAAALRSPRAVAAPTMNGVVPLTSAARMLGAALRAARLAIAQVLEKAGSRAPSTVRSCKHCTDRLSNTGQV</sequence>
<evidence type="ECO:0000313" key="2">
    <source>
        <dbReference type="Proteomes" id="UP000321750"/>
    </source>
</evidence>
<keyword evidence="2" id="KW-1185">Reference proteome</keyword>
<dbReference type="AlphaFoldDB" id="A0A512JED6"/>
<protein>
    <submittedName>
        <fullName evidence="1">Uncharacterized protein</fullName>
    </submittedName>
</protein>
<reference evidence="1 2" key="1">
    <citation type="submission" date="2019-07" db="EMBL/GenBank/DDBJ databases">
        <title>Whole genome shotgun sequence of Methylobacterium gnaphalii NBRC 107716.</title>
        <authorList>
            <person name="Hosoyama A."/>
            <person name="Uohara A."/>
            <person name="Ohji S."/>
            <person name="Ichikawa N."/>
        </authorList>
    </citation>
    <scope>NUCLEOTIDE SEQUENCE [LARGE SCALE GENOMIC DNA]</scope>
    <source>
        <strain evidence="1 2">NBRC 107716</strain>
    </source>
</reference>
<proteinExistence type="predicted"/>
<accession>A0A512JED6</accession>
<evidence type="ECO:0000313" key="1">
    <source>
        <dbReference type="EMBL" id="GEP08300.1"/>
    </source>
</evidence>
<name>A0A512JED6_9HYPH</name>
<dbReference type="EMBL" id="BJZV01000001">
    <property type="protein sequence ID" value="GEP08300.1"/>
    <property type="molecule type" value="Genomic_DNA"/>
</dbReference>